<reference evidence="12 13" key="1">
    <citation type="submission" date="2020-09" db="EMBL/GenBank/DDBJ databases">
        <title>Paenibacillus sp. strain PR3 16S rRNA gene Genome sequencing and assembly.</title>
        <authorList>
            <person name="Kim J."/>
        </authorList>
    </citation>
    <scope>NUCLEOTIDE SEQUENCE [LARGE SCALE GENOMIC DNA]</scope>
    <source>
        <strain evidence="12 13">PR3</strain>
    </source>
</reference>
<dbReference type="InterPro" id="IPR051552">
    <property type="entry name" value="HptR"/>
</dbReference>
<dbReference type="SMART" id="SM00448">
    <property type="entry name" value="REC"/>
    <property type="match status" value="1"/>
</dbReference>
<name>A0ABR8N0P5_9BACL</name>
<proteinExistence type="predicted"/>
<keyword evidence="3 8" id="KW-0597">Phosphoprotein</keyword>
<feature type="modified residue" description="4-aspartylphosphate" evidence="8">
    <location>
        <position position="55"/>
    </location>
</feature>
<keyword evidence="6" id="KW-0238">DNA-binding</keyword>
<dbReference type="PROSITE" id="PS50110">
    <property type="entry name" value="RESPONSE_REGULATORY"/>
    <property type="match status" value="1"/>
</dbReference>
<dbReference type="EMBL" id="JACXZA010000006">
    <property type="protein sequence ID" value="MBD3921723.1"/>
    <property type="molecule type" value="Genomic_DNA"/>
</dbReference>
<evidence type="ECO:0000256" key="7">
    <source>
        <dbReference type="ARBA" id="ARBA00023163"/>
    </source>
</evidence>
<dbReference type="SUPFAM" id="SSF46689">
    <property type="entry name" value="Homeodomain-like"/>
    <property type="match status" value="2"/>
</dbReference>
<keyword evidence="7" id="KW-0804">Transcription</keyword>
<accession>A0ABR8N0P5</accession>
<feature type="region of interest" description="Disordered" evidence="9">
    <location>
        <begin position="488"/>
        <end position="507"/>
    </location>
</feature>
<dbReference type="CDD" id="cd17536">
    <property type="entry name" value="REC_YesN-like"/>
    <property type="match status" value="1"/>
</dbReference>
<keyword evidence="13" id="KW-1185">Reference proteome</keyword>
<keyword evidence="2" id="KW-0963">Cytoplasm</keyword>
<comment type="subcellular location">
    <subcellularLocation>
        <location evidence="1">Cytoplasm</location>
    </subcellularLocation>
</comment>
<dbReference type="PRINTS" id="PR00032">
    <property type="entry name" value="HTHARAC"/>
</dbReference>
<dbReference type="Pfam" id="PF00072">
    <property type="entry name" value="Response_reg"/>
    <property type="match status" value="1"/>
</dbReference>
<dbReference type="Gene3D" id="1.10.10.60">
    <property type="entry name" value="Homeodomain-like"/>
    <property type="match status" value="2"/>
</dbReference>
<evidence type="ECO:0000259" key="10">
    <source>
        <dbReference type="PROSITE" id="PS01124"/>
    </source>
</evidence>
<keyword evidence="4" id="KW-0902">Two-component regulatory system</keyword>
<dbReference type="InterPro" id="IPR011006">
    <property type="entry name" value="CheY-like_superfamily"/>
</dbReference>
<comment type="caution">
    <text evidence="12">The sequence shown here is derived from an EMBL/GenBank/DDBJ whole genome shotgun (WGS) entry which is preliminary data.</text>
</comment>
<evidence type="ECO:0000256" key="9">
    <source>
        <dbReference type="SAM" id="MobiDB-lite"/>
    </source>
</evidence>
<dbReference type="InterPro" id="IPR001789">
    <property type="entry name" value="Sig_transdc_resp-reg_receiver"/>
</dbReference>
<evidence type="ECO:0000256" key="1">
    <source>
        <dbReference type="ARBA" id="ARBA00004496"/>
    </source>
</evidence>
<keyword evidence="5" id="KW-0805">Transcription regulation</keyword>
<dbReference type="PANTHER" id="PTHR42713">
    <property type="entry name" value="HISTIDINE KINASE-RELATED"/>
    <property type="match status" value="1"/>
</dbReference>
<dbReference type="InterPro" id="IPR009057">
    <property type="entry name" value="Homeodomain-like_sf"/>
</dbReference>
<dbReference type="Pfam" id="PF12833">
    <property type="entry name" value="HTH_18"/>
    <property type="match status" value="1"/>
</dbReference>
<evidence type="ECO:0000256" key="6">
    <source>
        <dbReference type="ARBA" id="ARBA00023125"/>
    </source>
</evidence>
<dbReference type="PANTHER" id="PTHR42713:SF3">
    <property type="entry name" value="TRANSCRIPTIONAL REGULATORY PROTEIN HPTR"/>
    <property type="match status" value="1"/>
</dbReference>
<dbReference type="Proteomes" id="UP000609346">
    <property type="component" value="Unassembled WGS sequence"/>
</dbReference>
<evidence type="ECO:0000313" key="13">
    <source>
        <dbReference type="Proteomes" id="UP000609346"/>
    </source>
</evidence>
<dbReference type="SMART" id="SM00342">
    <property type="entry name" value="HTH_ARAC"/>
    <property type="match status" value="1"/>
</dbReference>
<evidence type="ECO:0000256" key="8">
    <source>
        <dbReference type="PROSITE-ProRule" id="PRU00169"/>
    </source>
</evidence>
<feature type="domain" description="Response regulatory" evidence="11">
    <location>
        <begin position="3"/>
        <end position="120"/>
    </location>
</feature>
<sequence>MLKAVIFDDEYIVTQGLQMMVDWSKYGIQLVGTAADGLTARQMVRELQPDIVMTDIRMPGLTGLELIEQIMKEKPDTACIVFSGFNEFEYIRTALKLGVIDYLDKPITLEKIDEALQRTIARIGHQQEHVQMRTQLEANKDALLEKATLDLLLLGADAVPAWRAAFGEADADRLAGVTVLAATGRGERLDEHPSYRIISFPYGKEWITFAVHFELPADELWEYLTLFSLQTHLTIGSGQTYTSAAEAGLSYKEAIRALRYAVFLEEKGWTRFVPVEEHLPSGLTDKEEEIVFCMRTGNKEGLLRQLDQYKHEMEVQRLSPEQVEQEVLKLAYIGYQVAKESGWDAKQQANVSYRELGEMSSRDRMFEWLQEQMEMLHNFMREEKHATSHNAVEKALAFIDQNYSLSCTLQEVAEHVGMNATYLSLLFKERVGISYIKYVTKLRMEQAKMLLLKGMLVNDVSKKVGYFNYRHFTEQFKKYTGVTPSQYREGHGMTKLHDTQDPSSSEQ</sequence>
<dbReference type="PROSITE" id="PS01124">
    <property type="entry name" value="HTH_ARAC_FAMILY_2"/>
    <property type="match status" value="1"/>
</dbReference>
<dbReference type="InterPro" id="IPR018060">
    <property type="entry name" value="HTH_AraC"/>
</dbReference>
<evidence type="ECO:0000256" key="4">
    <source>
        <dbReference type="ARBA" id="ARBA00023012"/>
    </source>
</evidence>
<organism evidence="12 13">
    <name type="scientific">Paenibacillus terricola</name>
    <dbReference type="NCBI Taxonomy" id="2763503"/>
    <lineage>
        <taxon>Bacteria</taxon>
        <taxon>Bacillati</taxon>
        <taxon>Bacillota</taxon>
        <taxon>Bacilli</taxon>
        <taxon>Bacillales</taxon>
        <taxon>Paenibacillaceae</taxon>
        <taxon>Paenibacillus</taxon>
    </lineage>
</organism>
<dbReference type="InterPro" id="IPR020449">
    <property type="entry name" value="Tscrpt_reg_AraC-type_HTH"/>
</dbReference>
<evidence type="ECO:0000256" key="3">
    <source>
        <dbReference type="ARBA" id="ARBA00022553"/>
    </source>
</evidence>
<evidence type="ECO:0000256" key="5">
    <source>
        <dbReference type="ARBA" id="ARBA00023015"/>
    </source>
</evidence>
<evidence type="ECO:0000313" key="12">
    <source>
        <dbReference type="EMBL" id="MBD3921723.1"/>
    </source>
</evidence>
<evidence type="ECO:0000256" key="2">
    <source>
        <dbReference type="ARBA" id="ARBA00022490"/>
    </source>
</evidence>
<dbReference type="RefSeq" id="WP_191206008.1">
    <property type="nucleotide sequence ID" value="NZ_JACXZA010000006.1"/>
</dbReference>
<feature type="compositionally biased region" description="Basic and acidic residues" evidence="9">
    <location>
        <begin position="488"/>
        <end position="500"/>
    </location>
</feature>
<evidence type="ECO:0000259" key="11">
    <source>
        <dbReference type="PROSITE" id="PS50110"/>
    </source>
</evidence>
<protein>
    <submittedName>
        <fullName evidence="12">Response regulator</fullName>
    </submittedName>
</protein>
<dbReference type="Gene3D" id="3.40.50.2300">
    <property type="match status" value="1"/>
</dbReference>
<dbReference type="SUPFAM" id="SSF52172">
    <property type="entry name" value="CheY-like"/>
    <property type="match status" value="1"/>
</dbReference>
<gene>
    <name evidence="12" type="ORF">H8B09_23370</name>
</gene>
<feature type="domain" description="HTH araC/xylS-type" evidence="10">
    <location>
        <begin position="393"/>
        <end position="490"/>
    </location>
</feature>